<proteinExistence type="predicted"/>
<dbReference type="EMBL" id="CM000880">
    <property type="protein sequence ID" value="PNT74331.1"/>
    <property type="molecule type" value="Genomic_DNA"/>
</dbReference>
<accession>A0A2K2DJ75</accession>
<dbReference type="InParanoid" id="A0A2K2DJ75"/>
<organism evidence="1">
    <name type="scientific">Brachypodium distachyon</name>
    <name type="common">Purple false brome</name>
    <name type="synonym">Trachynia distachya</name>
    <dbReference type="NCBI Taxonomy" id="15368"/>
    <lineage>
        <taxon>Eukaryota</taxon>
        <taxon>Viridiplantae</taxon>
        <taxon>Streptophyta</taxon>
        <taxon>Embryophyta</taxon>
        <taxon>Tracheophyta</taxon>
        <taxon>Spermatophyta</taxon>
        <taxon>Magnoliopsida</taxon>
        <taxon>Liliopsida</taxon>
        <taxon>Poales</taxon>
        <taxon>Poaceae</taxon>
        <taxon>BOP clade</taxon>
        <taxon>Pooideae</taxon>
        <taxon>Stipodae</taxon>
        <taxon>Brachypodieae</taxon>
        <taxon>Brachypodium</taxon>
    </lineage>
</organism>
<dbReference type="Proteomes" id="UP000008810">
    <property type="component" value="Chromosome 1"/>
</dbReference>
<reference evidence="1 2" key="1">
    <citation type="journal article" date="2010" name="Nature">
        <title>Genome sequencing and analysis of the model grass Brachypodium distachyon.</title>
        <authorList>
            <consortium name="International Brachypodium Initiative"/>
        </authorList>
    </citation>
    <scope>NUCLEOTIDE SEQUENCE [LARGE SCALE GENOMIC DNA]</scope>
    <source>
        <strain evidence="1 2">Bd21</strain>
    </source>
</reference>
<evidence type="ECO:0000313" key="3">
    <source>
        <dbReference type="Proteomes" id="UP000008810"/>
    </source>
</evidence>
<dbReference type="AlphaFoldDB" id="A0A2K2DJ75"/>
<evidence type="ECO:0000313" key="2">
    <source>
        <dbReference type="EnsemblPlants" id="PNT74331"/>
    </source>
</evidence>
<dbReference type="Gramene" id="PNT74331">
    <property type="protein sequence ID" value="PNT74331"/>
    <property type="gene ID" value="BRADI_1g12703v3"/>
</dbReference>
<evidence type="ECO:0000313" key="1">
    <source>
        <dbReference type="EMBL" id="PNT74331.1"/>
    </source>
</evidence>
<name>A0A2K2DJ75_BRADI</name>
<sequence>MVAAATSVNEDITVVLIIEREALVTHHGGGPLDDDVTFDGPMGGGGVMGAVLAERLEVGLHWGVGACGDGSKWGEIGEVIKGGLVLPMNDIAELGDGLFGGERGMAGGSVGYGRGVEVKHDGEVDLGWCDHSMLMLLMDEIVDLRDGRFGGQSIGGGRGVEVEGGVDLQRRGHCTLVPFMDEITDLEGGRFRGESGMGGWSVGHGGSVWLGREIEVKVEGWEDPRRRGHCTLVLPMDESEISGVGASAMRVTWVVGGSGMRVALRRST</sequence>
<keyword evidence="3" id="KW-1185">Reference proteome</keyword>
<dbReference type="EnsemblPlants" id="PNT74331">
    <property type="protein sequence ID" value="PNT74331"/>
    <property type="gene ID" value="BRADI_1g12703v3"/>
</dbReference>
<reference evidence="1" key="2">
    <citation type="submission" date="2017-06" db="EMBL/GenBank/DDBJ databases">
        <title>WGS assembly of Brachypodium distachyon.</title>
        <authorList>
            <consortium name="The International Brachypodium Initiative"/>
            <person name="Lucas S."/>
            <person name="Harmon-Smith M."/>
            <person name="Lail K."/>
            <person name="Tice H."/>
            <person name="Grimwood J."/>
            <person name="Bruce D."/>
            <person name="Barry K."/>
            <person name="Shu S."/>
            <person name="Lindquist E."/>
            <person name="Wang M."/>
            <person name="Pitluck S."/>
            <person name="Vogel J.P."/>
            <person name="Garvin D.F."/>
            <person name="Mockler T.C."/>
            <person name="Schmutz J."/>
            <person name="Rokhsar D."/>
            <person name="Bevan M.W."/>
        </authorList>
    </citation>
    <scope>NUCLEOTIDE SEQUENCE</scope>
    <source>
        <strain evidence="1">Bd21</strain>
    </source>
</reference>
<reference evidence="2" key="3">
    <citation type="submission" date="2018-08" db="UniProtKB">
        <authorList>
            <consortium name="EnsemblPlants"/>
        </authorList>
    </citation>
    <scope>IDENTIFICATION</scope>
    <source>
        <strain evidence="2">cv. Bd21</strain>
    </source>
</reference>
<gene>
    <name evidence="1" type="ORF">BRADI_1g12703v3</name>
</gene>
<protein>
    <submittedName>
        <fullName evidence="1 2">Uncharacterized protein</fullName>
    </submittedName>
</protein>